<comment type="function">
    <text evidence="9">Part of the twin-arginine translocation (Tat) system that transports large folded proteins containing a characteristic twin-arginine motif in their signal peptide across membranes. Together with TatC, TatB is part of a receptor directly interacting with Tat signal peptides. TatB may form an oligomeric binding site that transiently accommodates folded Tat precursor proteins before their translocation.</text>
</comment>
<comment type="subcellular location">
    <subcellularLocation>
        <location evidence="9">Cell membrane</location>
        <topology evidence="9">Single-pass membrane protein</topology>
    </subcellularLocation>
    <subcellularLocation>
        <location evidence="1">Membrane</location>
        <topology evidence="1">Single-pass membrane protein</topology>
    </subcellularLocation>
</comment>
<evidence type="ECO:0000256" key="3">
    <source>
        <dbReference type="ARBA" id="ARBA00022475"/>
    </source>
</evidence>
<keyword evidence="8 9" id="KW-0472">Membrane</keyword>
<keyword evidence="5 9" id="KW-0653">Protein transport</keyword>
<protein>
    <recommendedName>
        <fullName evidence="9">Sec-independent protein translocase protein TatB</fullName>
    </recommendedName>
</protein>
<comment type="caution">
    <text evidence="11">The sequence shown here is derived from an EMBL/GenBank/DDBJ whole genome shotgun (WGS) entry which is preliminary data.</text>
</comment>
<keyword evidence="3 9" id="KW-1003">Cell membrane</keyword>
<dbReference type="HAMAP" id="MF_00237">
    <property type="entry name" value="TatB"/>
    <property type="match status" value="1"/>
</dbReference>
<dbReference type="Pfam" id="PF02416">
    <property type="entry name" value="TatA_B_E"/>
    <property type="match status" value="1"/>
</dbReference>
<evidence type="ECO:0000313" key="12">
    <source>
        <dbReference type="Proteomes" id="UP001524547"/>
    </source>
</evidence>
<evidence type="ECO:0000256" key="6">
    <source>
        <dbReference type="ARBA" id="ARBA00022989"/>
    </source>
</evidence>
<organism evidence="11 12">
    <name type="scientific">Rhizosaccharibacter radicis</name>
    <dbReference type="NCBI Taxonomy" id="2782605"/>
    <lineage>
        <taxon>Bacteria</taxon>
        <taxon>Pseudomonadati</taxon>
        <taxon>Pseudomonadota</taxon>
        <taxon>Alphaproteobacteria</taxon>
        <taxon>Acetobacterales</taxon>
        <taxon>Acetobacteraceae</taxon>
        <taxon>Rhizosaccharibacter</taxon>
    </lineage>
</organism>
<comment type="subunit">
    <text evidence="9">The Tat system comprises two distinct complexes: a TatABC complex, containing multiple copies of TatA, TatB and TatC subunits, and a separate TatA complex, containing only TatA subunits. Substrates initially bind to the TatABC complex, which probably triggers association of the separate TatA complex to form the active translocon.</text>
</comment>
<sequence>MFDFAWSEFALIGIVALLVIGPKDMPVAIRTVTGLIKKGRRLAGEFQSHVDEMVREADLGEARDQFRQLRSLDVRNKILKTIDGDGSLAATFRENPLAANPPAGPRGLDVTSKIVPAPHPDAAETLASAVAPAAADGPAVAALSSSVSDEVAADDAVPRILPPPVGQRLRAERARPPAPRILPPTAVRPLGDEGWRPSWRQ</sequence>
<name>A0ABT1VW71_9PROT</name>
<accession>A0ABT1VW71</accession>
<proteinExistence type="inferred from homology"/>
<evidence type="ECO:0000256" key="5">
    <source>
        <dbReference type="ARBA" id="ARBA00022927"/>
    </source>
</evidence>
<dbReference type="PRINTS" id="PR01506">
    <property type="entry name" value="TATBPROTEIN"/>
</dbReference>
<dbReference type="InterPro" id="IPR018448">
    <property type="entry name" value="TatB"/>
</dbReference>
<evidence type="ECO:0000313" key="11">
    <source>
        <dbReference type="EMBL" id="MCQ8240596.1"/>
    </source>
</evidence>
<evidence type="ECO:0000256" key="4">
    <source>
        <dbReference type="ARBA" id="ARBA00022692"/>
    </source>
</evidence>
<evidence type="ECO:0000256" key="8">
    <source>
        <dbReference type="ARBA" id="ARBA00023136"/>
    </source>
</evidence>
<gene>
    <name evidence="9 11" type="primary">tatB</name>
    <name evidence="11" type="ORF">NFI88_07030</name>
</gene>
<keyword evidence="4 9" id="KW-0812">Transmembrane</keyword>
<reference evidence="11 12" key="1">
    <citation type="submission" date="2022-06" db="EMBL/GenBank/DDBJ databases">
        <title>Rhizosaccharibacter gen. nov. sp. nov. KSS12, endophytic bacteria isolated from sugarcane.</title>
        <authorList>
            <person name="Pitiwittayakul N."/>
        </authorList>
    </citation>
    <scope>NUCLEOTIDE SEQUENCE [LARGE SCALE GENOMIC DNA]</scope>
    <source>
        <strain evidence="11 12">KSS12</strain>
    </source>
</reference>
<evidence type="ECO:0000256" key="9">
    <source>
        <dbReference type="HAMAP-Rule" id="MF_00237"/>
    </source>
</evidence>
<dbReference type="Gene3D" id="1.20.5.3310">
    <property type="match status" value="1"/>
</dbReference>
<keyword evidence="12" id="KW-1185">Reference proteome</keyword>
<comment type="similarity">
    <text evidence="9">Belongs to the TatB family.</text>
</comment>
<keyword evidence="7 9" id="KW-0811">Translocation</keyword>
<dbReference type="Proteomes" id="UP001524547">
    <property type="component" value="Unassembled WGS sequence"/>
</dbReference>
<dbReference type="NCBIfam" id="TIGR01410">
    <property type="entry name" value="tatB"/>
    <property type="match status" value="1"/>
</dbReference>
<dbReference type="InterPro" id="IPR003369">
    <property type="entry name" value="TatA/B/E"/>
</dbReference>
<evidence type="ECO:0000256" key="1">
    <source>
        <dbReference type="ARBA" id="ARBA00004167"/>
    </source>
</evidence>
<evidence type="ECO:0000256" key="7">
    <source>
        <dbReference type="ARBA" id="ARBA00023010"/>
    </source>
</evidence>
<dbReference type="RefSeq" id="WP_422919344.1">
    <property type="nucleotide sequence ID" value="NZ_JAMZEJ010000004.1"/>
</dbReference>
<evidence type="ECO:0000256" key="10">
    <source>
        <dbReference type="SAM" id="MobiDB-lite"/>
    </source>
</evidence>
<evidence type="ECO:0000256" key="2">
    <source>
        <dbReference type="ARBA" id="ARBA00022448"/>
    </source>
</evidence>
<keyword evidence="2 9" id="KW-0813">Transport</keyword>
<dbReference type="EMBL" id="JAMZEJ010000004">
    <property type="protein sequence ID" value="MCQ8240596.1"/>
    <property type="molecule type" value="Genomic_DNA"/>
</dbReference>
<keyword evidence="6 9" id="KW-1133">Transmembrane helix</keyword>
<feature type="region of interest" description="Disordered" evidence="10">
    <location>
        <begin position="152"/>
        <end position="201"/>
    </location>
</feature>